<name>U5ELP5_NOCAS</name>
<protein>
    <submittedName>
        <fullName evidence="2">Uncharacterized protein</fullName>
    </submittedName>
</protein>
<feature type="compositionally biased region" description="Gly residues" evidence="1">
    <location>
        <begin position="27"/>
        <end position="38"/>
    </location>
</feature>
<organism evidence="2 3">
    <name type="scientific">Nocardia asteroides NBRC 15531</name>
    <dbReference type="NCBI Taxonomy" id="1110697"/>
    <lineage>
        <taxon>Bacteria</taxon>
        <taxon>Bacillati</taxon>
        <taxon>Actinomycetota</taxon>
        <taxon>Actinomycetes</taxon>
        <taxon>Mycobacteriales</taxon>
        <taxon>Nocardiaceae</taxon>
        <taxon>Nocardia</taxon>
    </lineage>
</organism>
<keyword evidence="3" id="KW-1185">Reference proteome</keyword>
<proteinExistence type="predicted"/>
<reference evidence="2 3" key="1">
    <citation type="journal article" date="2014" name="BMC Genomics">
        <title>Genome based analysis of type-I polyketide synthase and nonribosomal peptide synthetase gene clusters in seven strains of five representative Nocardia species.</title>
        <authorList>
            <person name="Komaki H."/>
            <person name="Ichikawa N."/>
            <person name="Hosoyama A."/>
            <person name="Takahashi-Nakaguchi A."/>
            <person name="Matsuzawa T."/>
            <person name="Suzuki K."/>
            <person name="Fujita N."/>
            <person name="Gonoi T."/>
        </authorList>
    </citation>
    <scope>NUCLEOTIDE SEQUENCE [LARGE SCALE GENOMIC DNA]</scope>
    <source>
        <strain evidence="2 3">NBRC 15531</strain>
    </source>
</reference>
<dbReference type="EMBL" id="BAFO02000034">
    <property type="protein sequence ID" value="GAD87238.1"/>
    <property type="molecule type" value="Genomic_DNA"/>
</dbReference>
<dbReference type="GeneID" id="91515951"/>
<feature type="region of interest" description="Disordered" evidence="1">
    <location>
        <begin position="1"/>
        <end position="39"/>
    </location>
</feature>
<gene>
    <name evidence="2" type="ORF">NCAST_34_03680</name>
</gene>
<sequence length="64" mass="6568">MRIEPIEPARMRIEQSASFADTLSGGSIRGGGSTGGGEAPAPVVDAAVIHAVHNCGLRARIERA</sequence>
<evidence type="ECO:0000256" key="1">
    <source>
        <dbReference type="SAM" id="MobiDB-lite"/>
    </source>
</evidence>
<dbReference type="RefSeq" id="WP_022567203.1">
    <property type="nucleotide sequence ID" value="NZ_BAFO02000034.1"/>
</dbReference>
<dbReference type="AlphaFoldDB" id="U5ELP5"/>
<evidence type="ECO:0000313" key="2">
    <source>
        <dbReference type="EMBL" id="GAD87238.1"/>
    </source>
</evidence>
<dbReference type="Proteomes" id="UP000017048">
    <property type="component" value="Unassembled WGS sequence"/>
</dbReference>
<accession>U5ELP5</accession>
<feature type="compositionally biased region" description="Basic and acidic residues" evidence="1">
    <location>
        <begin position="1"/>
        <end position="13"/>
    </location>
</feature>
<comment type="caution">
    <text evidence="2">The sequence shown here is derived from an EMBL/GenBank/DDBJ whole genome shotgun (WGS) entry which is preliminary data.</text>
</comment>
<evidence type="ECO:0000313" key="3">
    <source>
        <dbReference type="Proteomes" id="UP000017048"/>
    </source>
</evidence>